<keyword evidence="1" id="KW-0732">Signal</keyword>
<evidence type="ECO:0000313" key="3">
    <source>
        <dbReference type="Proteomes" id="UP000199001"/>
    </source>
</evidence>
<dbReference type="RefSeq" id="WP_091106436.1">
    <property type="nucleotide sequence ID" value="NZ_FMHZ01000002.1"/>
</dbReference>
<dbReference type="AlphaFoldDB" id="A0A1C6W0L3"/>
<evidence type="ECO:0000313" key="2">
    <source>
        <dbReference type="EMBL" id="SCL72103.1"/>
    </source>
</evidence>
<dbReference type="PROSITE" id="PS51318">
    <property type="entry name" value="TAT"/>
    <property type="match status" value="1"/>
</dbReference>
<proteinExistence type="predicted"/>
<organism evidence="2 3">
    <name type="scientific">Micromonospora citrea</name>
    <dbReference type="NCBI Taxonomy" id="47855"/>
    <lineage>
        <taxon>Bacteria</taxon>
        <taxon>Bacillati</taxon>
        <taxon>Actinomycetota</taxon>
        <taxon>Actinomycetes</taxon>
        <taxon>Micromonosporales</taxon>
        <taxon>Micromonosporaceae</taxon>
        <taxon>Micromonospora</taxon>
    </lineage>
</organism>
<dbReference type="STRING" id="47855.GA0070606_5956"/>
<feature type="chain" id="PRO_5008749215" evidence="1">
    <location>
        <begin position="31"/>
        <end position="316"/>
    </location>
</feature>
<dbReference type="Pfam" id="PF20138">
    <property type="entry name" value="DUF6528"/>
    <property type="match status" value="1"/>
</dbReference>
<gene>
    <name evidence="2" type="ORF">GA0070606_5956</name>
</gene>
<dbReference type="Proteomes" id="UP000199001">
    <property type="component" value="Unassembled WGS sequence"/>
</dbReference>
<dbReference type="InterPro" id="IPR045383">
    <property type="entry name" value="DUF6528"/>
</dbReference>
<name>A0A1C6W0L3_9ACTN</name>
<dbReference type="EMBL" id="FMHZ01000002">
    <property type="protein sequence ID" value="SCL72103.1"/>
    <property type="molecule type" value="Genomic_DNA"/>
</dbReference>
<protein>
    <submittedName>
        <fullName evidence="2">Uncharacterized protein</fullName>
    </submittedName>
</protein>
<sequence length="316" mass="34062">MQRRTILRGLAAGAVAAPTAALLGPAPAQAATSYYVATTEQVKNKILVFHKNKSWTDANVHWSFSPGGGAWANLSDVKIRSTQKQGWIALMVSSGGRAGIVDIDSEKHTELNDLAWSATPGGNPHAIERIPEKGAVVVASSHGYLTLYAPKSVGDLGSLAKVQTVSLPGAHGVLWDPTYKILWAIGKGKLVHYAVEGSRRNTRLKYYGGSVSLGSNNLGHDLQPDYGNKYKLLCTATDGVYEINTSGGSFTKRKISSETRVKSYVRHSSGEVVSVRADNTGSRTWGSPTVRFSQSPDRKRSGAEFYKARIWTPGFE</sequence>
<reference evidence="3" key="1">
    <citation type="submission" date="2016-06" db="EMBL/GenBank/DDBJ databases">
        <authorList>
            <person name="Varghese N."/>
            <person name="Submissions Spin"/>
        </authorList>
    </citation>
    <scope>NUCLEOTIDE SEQUENCE [LARGE SCALE GENOMIC DNA]</scope>
    <source>
        <strain evidence="3">DSM 43903</strain>
    </source>
</reference>
<dbReference type="SUPFAM" id="SSF63825">
    <property type="entry name" value="YWTD domain"/>
    <property type="match status" value="1"/>
</dbReference>
<keyword evidence="3" id="KW-1185">Reference proteome</keyword>
<feature type="signal peptide" evidence="1">
    <location>
        <begin position="1"/>
        <end position="30"/>
    </location>
</feature>
<evidence type="ECO:0000256" key="1">
    <source>
        <dbReference type="SAM" id="SignalP"/>
    </source>
</evidence>
<dbReference type="OrthoDB" id="1007317at2"/>
<accession>A0A1C6W0L3</accession>
<dbReference type="InterPro" id="IPR006311">
    <property type="entry name" value="TAT_signal"/>
</dbReference>